<feature type="domain" description="RsbT co-antagonist protein RsbRD N-terminal" evidence="1">
    <location>
        <begin position="13"/>
        <end position="150"/>
    </location>
</feature>
<dbReference type="RefSeq" id="WP_011698009.1">
    <property type="nucleotide sequence ID" value="NC_008554.1"/>
</dbReference>
<dbReference type="InParanoid" id="A0LHD6"/>
<dbReference type="EMBL" id="CP000478">
    <property type="protein sequence ID" value="ABK16838.1"/>
    <property type="molecule type" value="Genomic_DNA"/>
</dbReference>
<sequence length="178" mass="20349">MNLESILLKGKGTLVQQWFQMIAETYPPETAQLLAREKSQFANPVGHTLRHATREIFDELLGGNDPGKMAPLLDKIIRIRAIQDFIPSQAVAFIFLLKRIAREAVRKEGRENPVSPEEILAFDAKVDGLALLAFDIYMQCREKLSEVRINEVKNRTYRLLQRANLIAELPERKPDPNQ</sequence>
<dbReference type="KEGG" id="sfu:Sfum_1145"/>
<organism evidence="2 3">
    <name type="scientific">Syntrophobacter fumaroxidans (strain DSM 10017 / MPOB)</name>
    <dbReference type="NCBI Taxonomy" id="335543"/>
    <lineage>
        <taxon>Bacteria</taxon>
        <taxon>Pseudomonadati</taxon>
        <taxon>Thermodesulfobacteriota</taxon>
        <taxon>Syntrophobacteria</taxon>
        <taxon>Syntrophobacterales</taxon>
        <taxon>Syntrophobacteraceae</taxon>
        <taxon>Syntrophobacter</taxon>
    </lineage>
</organism>
<dbReference type="Pfam" id="PF14361">
    <property type="entry name" value="RsbRD_N"/>
    <property type="match status" value="1"/>
</dbReference>
<evidence type="ECO:0000313" key="3">
    <source>
        <dbReference type="Proteomes" id="UP000001784"/>
    </source>
</evidence>
<dbReference type="OrthoDB" id="1724246at2"/>
<gene>
    <name evidence="2" type="ordered locus">Sfum_1145</name>
</gene>
<dbReference type="HOGENOM" id="CLU_129910_0_0_7"/>
<evidence type="ECO:0000313" key="2">
    <source>
        <dbReference type="EMBL" id="ABK16838.1"/>
    </source>
</evidence>
<protein>
    <recommendedName>
        <fullName evidence="1">RsbT co-antagonist protein RsbRD N-terminal domain-containing protein</fullName>
    </recommendedName>
</protein>
<accession>A0LHD6</accession>
<dbReference type="eggNOG" id="ENOG5032RXU">
    <property type="taxonomic scope" value="Bacteria"/>
</dbReference>
<reference evidence="2 3" key="1">
    <citation type="submission" date="2006-10" db="EMBL/GenBank/DDBJ databases">
        <title>Complete sequence of Syntrophobacter fumaroxidans MPOB.</title>
        <authorList>
            <consortium name="US DOE Joint Genome Institute"/>
            <person name="Copeland A."/>
            <person name="Lucas S."/>
            <person name="Lapidus A."/>
            <person name="Barry K."/>
            <person name="Detter J.C."/>
            <person name="Glavina del Rio T."/>
            <person name="Hammon N."/>
            <person name="Israni S."/>
            <person name="Pitluck S."/>
            <person name="Goltsman E.G."/>
            <person name="Martinez M."/>
            <person name="Schmutz J."/>
            <person name="Larimer F."/>
            <person name="Land M."/>
            <person name="Hauser L."/>
            <person name="Kyrpides N."/>
            <person name="Kim E."/>
            <person name="Boone D.R."/>
            <person name="Brockman F."/>
            <person name="Culley D."/>
            <person name="Ferry J."/>
            <person name="Gunsalus R."/>
            <person name="McInerney M.J."/>
            <person name="Morrison M."/>
            <person name="Plugge C."/>
            <person name="Rohlin L."/>
            <person name="Scholten J."/>
            <person name="Sieber J."/>
            <person name="Stams A.J.M."/>
            <person name="Worm P."/>
            <person name="Henstra A.M."/>
            <person name="Richardson P."/>
        </authorList>
    </citation>
    <scope>NUCLEOTIDE SEQUENCE [LARGE SCALE GENOMIC DNA]</scope>
    <source>
        <strain evidence="3">DSM 10017 / MPOB</strain>
    </source>
</reference>
<name>A0LHD6_SYNFM</name>
<dbReference type="AlphaFoldDB" id="A0LHD6"/>
<proteinExistence type="predicted"/>
<dbReference type="Proteomes" id="UP000001784">
    <property type="component" value="Chromosome"/>
</dbReference>
<dbReference type="STRING" id="335543.Sfum_1145"/>
<evidence type="ECO:0000259" key="1">
    <source>
        <dbReference type="Pfam" id="PF14361"/>
    </source>
</evidence>
<dbReference type="InterPro" id="IPR025751">
    <property type="entry name" value="RsbRD_N_dom"/>
</dbReference>
<keyword evidence="3" id="KW-1185">Reference proteome</keyword>